<keyword evidence="3" id="KW-0328">Glycosyltransferase</keyword>
<evidence type="ECO:0000256" key="4">
    <source>
        <dbReference type="ARBA" id="ARBA00022679"/>
    </source>
</evidence>
<evidence type="ECO:0000256" key="3">
    <source>
        <dbReference type="ARBA" id="ARBA00022676"/>
    </source>
</evidence>
<name>A0ABX7SAB5_9BACT</name>
<protein>
    <submittedName>
        <fullName evidence="7">Glycosyltransferase</fullName>
    </submittedName>
</protein>
<evidence type="ECO:0000256" key="2">
    <source>
        <dbReference type="ARBA" id="ARBA00022475"/>
    </source>
</evidence>
<evidence type="ECO:0000259" key="6">
    <source>
        <dbReference type="Pfam" id="PF00535"/>
    </source>
</evidence>
<organism evidence="7 8">
    <name type="scientific">Thermosipho ferrireducens</name>
    <dbReference type="NCBI Taxonomy" id="2571116"/>
    <lineage>
        <taxon>Bacteria</taxon>
        <taxon>Thermotogati</taxon>
        <taxon>Thermotogota</taxon>
        <taxon>Thermotogae</taxon>
        <taxon>Thermotogales</taxon>
        <taxon>Fervidobacteriaceae</taxon>
        <taxon>Thermosipho</taxon>
    </lineage>
</organism>
<evidence type="ECO:0000313" key="7">
    <source>
        <dbReference type="EMBL" id="QTA38845.1"/>
    </source>
</evidence>
<dbReference type="SUPFAM" id="SSF53448">
    <property type="entry name" value="Nucleotide-diphospho-sugar transferases"/>
    <property type="match status" value="1"/>
</dbReference>
<comment type="subcellular location">
    <subcellularLocation>
        <location evidence="1">Cell membrane</location>
    </subcellularLocation>
</comment>
<dbReference type="Pfam" id="PF00535">
    <property type="entry name" value="Glycos_transf_2"/>
    <property type="match status" value="1"/>
</dbReference>
<keyword evidence="8" id="KW-1185">Reference proteome</keyword>
<feature type="domain" description="Glycosyltransferase 2-like" evidence="6">
    <location>
        <begin position="5"/>
        <end position="117"/>
    </location>
</feature>
<keyword evidence="4" id="KW-0808">Transferase</keyword>
<evidence type="ECO:0000256" key="5">
    <source>
        <dbReference type="ARBA" id="ARBA00023136"/>
    </source>
</evidence>
<gene>
    <name evidence="7" type="ORF">JYK00_04890</name>
</gene>
<accession>A0ABX7SAB5</accession>
<dbReference type="EMBL" id="CP071446">
    <property type="protein sequence ID" value="QTA38845.1"/>
    <property type="molecule type" value="Genomic_DNA"/>
</dbReference>
<keyword evidence="5" id="KW-0472">Membrane</keyword>
<dbReference type="InterPro" id="IPR029044">
    <property type="entry name" value="Nucleotide-diphossugar_trans"/>
</dbReference>
<dbReference type="PANTHER" id="PTHR43646">
    <property type="entry name" value="GLYCOSYLTRANSFERASE"/>
    <property type="match status" value="1"/>
</dbReference>
<dbReference type="Proteomes" id="UP000671862">
    <property type="component" value="Chromosome"/>
</dbReference>
<dbReference type="RefSeq" id="WP_207567562.1">
    <property type="nucleotide sequence ID" value="NZ_CP071446.1"/>
</dbReference>
<evidence type="ECO:0000256" key="1">
    <source>
        <dbReference type="ARBA" id="ARBA00004236"/>
    </source>
</evidence>
<reference evidence="7 8" key="1">
    <citation type="submission" date="2021-03" db="EMBL/GenBank/DDBJ databases">
        <title>Thermosipho ferrireducens sp.nov., an anaerobic thermophilic iron-reducing bacterium isolated from a deep-sea hydrothermal sulfide deposits.</title>
        <authorList>
            <person name="Zeng X."/>
            <person name="Chen Y."/>
            <person name="Shao Z."/>
        </authorList>
    </citation>
    <scope>NUCLEOTIDE SEQUENCE [LARGE SCALE GENOMIC DNA]</scope>
    <source>
        <strain evidence="7 8">JL129W03</strain>
    </source>
</reference>
<proteinExistence type="predicted"/>
<sequence length="249" mass="28736">MALISIIVPVLNEGEILEQTLKKLKLQKFRDFELIVVDNGSTDESVEIAKKYADKVLFESKKGSINAMKKGFENADGEIILACDADSVYDENYLEKIVSTFQKTKNIVALYGPFVFVEKGPIFNFFIWVSYVILDFLSRIFTKTYIVGAANFAIKKSAYFEVGGYTAQENLASQDFRLAKRLSKLGKVKFLPLLIVRTSYRRYEKAGMIKGFFQSLKFWADVAFNKNKLTYEDYYTKDYYREKERKNGK</sequence>
<keyword evidence="2" id="KW-1003">Cell membrane</keyword>
<dbReference type="PANTHER" id="PTHR43646:SF2">
    <property type="entry name" value="GLYCOSYLTRANSFERASE 2-LIKE DOMAIN-CONTAINING PROTEIN"/>
    <property type="match status" value="1"/>
</dbReference>
<dbReference type="Gene3D" id="3.90.550.10">
    <property type="entry name" value="Spore Coat Polysaccharide Biosynthesis Protein SpsA, Chain A"/>
    <property type="match status" value="1"/>
</dbReference>
<evidence type="ECO:0000313" key="8">
    <source>
        <dbReference type="Proteomes" id="UP000671862"/>
    </source>
</evidence>
<dbReference type="InterPro" id="IPR001173">
    <property type="entry name" value="Glyco_trans_2-like"/>
</dbReference>